<evidence type="ECO:0000313" key="10">
    <source>
        <dbReference type="EMBL" id="KUG27795.1"/>
    </source>
</evidence>
<feature type="transmembrane region" description="Helical" evidence="8">
    <location>
        <begin position="521"/>
        <end position="543"/>
    </location>
</feature>
<evidence type="ECO:0000256" key="5">
    <source>
        <dbReference type="ARBA" id="ARBA00022729"/>
    </source>
</evidence>
<dbReference type="InterPro" id="IPR036458">
    <property type="entry name" value="Na:dicarbo_symporter_sf"/>
</dbReference>
<accession>A0A0W8G5L9</accession>
<dbReference type="SUPFAM" id="SSF53850">
    <property type="entry name" value="Periplasmic binding protein-like II"/>
    <property type="match status" value="1"/>
</dbReference>
<feature type="transmembrane region" description="Helical" evidence="8">
    <location>
        <begin position="373"/>
        <end position="394"/>
    </location>
</feature>
<dbReference type="Gene3D" id="3.40.190.10">
    <property type="entry name" value="Periplasmic binding protein-like II"/>
    <property type="match status" value="2"/>
</dbReference>
<dbReference type="GO" id="GO:0005886">
    <property type="term" value="C:plasma membrane"/>
    <property type="evidence" value="ECO:0007669"/>
    <property type="project" value="UniProtKB-SubCell"/>
</dbReference>
<keyword evidence="7 8" id="KW-0472">Membrane</keyword>
<evidence type="ECO:0000256" key="7">
    <source>
        <dbReference type="ARBA" id="ARBA00023136"/>
    </source>
</evidence>
<dbReference type="Pfam" id="PF00375">
    <property type="entry name" value="SDF"/>
    <property type="match status" value="1"/>
</dbReference>
<protein>
    <recommendedName>
        <fullName evidence="9">Solute-binding protein family 3/N-terminal domain-containing protein</fullName>
    </recommendedName>
</protein>
<feature type="transmembrane region" description="Helical" evidence="8">
    <location>
        <begin position="308"/>
        <end position="327"/>
    </location>
</feature>
<keyword evidence="5" id="KW-0732">Signal</keyword>
<evidence type="ECO:0000256" key="2">
    <source>
        <dbReference type="ARBA" id="ARBA00022448"/>
    </source>
</evidence>
<keyword evidence="6 8" id="KW-1133">Transmembrane helix</keyword>
<comment type="subcellular location">
    <subcellularLocation>
        <location evidence="1">Cell membrane</location>
        <topology evidence="1">Multi-pass membrane protein</topology>
    </subcellularLocation>
</comment>
<dbReference type="SMART" id="SM00062">
    <property type="entry name" value="PBPb"/>
    <property type="match status" value="1"/>
</dbReference>
<dbReference type="PANTHER" id="PTHR42865">
    <property type="entry name" value="PROTON/GLUTAMATE-ASPARTATE SYMPORTER"/>
    <property type="match status" value="1"/>
</dbReference>
<dbReference type="PROSITE" id="PS01039">
    <property type="entry name" value="SBP_BACTERIAL_3"/>
    <property type="match status" value="1"/>
</dbReference>
<comment type="caution">
    <text evidence="10">The sequence shown here is derived from an EMBL/GenBank/DDBJ whole genome shotgun (WGS) entry which is preliminary data.</text>
</comment>
<dbReference type="GO" id="GO:0015293">
    <property type="term" value="F:symporter activity"/>
    <property type="evidence" value="ECO:0007669"/>
    <property type="project" value="UniProtKB-KW"/>
</dbReference>
<gene>
    <name evidence="10" type="ORF">ASZ90_002345</name>
</gene>
<keyword evidence="2" id="KW-0813">Transport</keyword>
<sequence length="753" mass="80611">MRHVFRIVSLSSMILLMALPCLGTGPHASAMPGDIRDIQESGVLRIGVIDAQAPPFVFERDGRLTGFDVDLARTLAAALGVRPEFVRIPGGWEGLVDAVAAMTVDIGLSELTKNMARTQRVFLSRPYVLSHIVFAANRLAMAQNRIDAAGLDSVQDVTRHFDVPGFRIATMAHSSLEPLVRELFPRAEIVFAPSSQAAIAMAYEGQADLIMVGESIFEIAVHADPGLLYKIDRLAPSLEDPCAIAISPGRPDLLRFINDYLEVHPSRPRATPREIIDRYMGPPEPAAGEKLPVAAPGPRDGRVDEQDIVLVAGLHVLLLGALWATVVRRSSSRHWLLSPWTVLAAMGLGGLTGLYFPFLAAYLSRPAGLYMGFWRMCVLPIMVAAIITSTYRLLACGGNARLLKRLLVWTPLLLLGAAFLAVGIGVVGRPGADFSKEAQGLLASMNKGMQAAQPGGGLYDQLMDMVDTIVPDNLLVPMVNNENLAVLFVAIFFGVAVAAGKKQGKTTLIDIMDTILESFTTMVRMSLYLLPFALYALSLEFIASTGLELMLAILRLVVCLTLAFIVGGLLSLFLLRMRLGIPLAAIWRDFGPIFLLSFSTRSSVISMPLGLERLKNYPQIDSSQTTAAYPFALLVCHYAYAAFFALTPVFVGQAFGVSFTPGQYLAIAFLALLCVVSAIGTIGLSYVLLLAIVCGPLGLPLEPAVVVGMAAVSIVDPIISGVQALFGCGVATLVVDKAQPVPDACGGTELPAG</sequence>
<evidence type="ECO:0000256" key="1">
    <source>
        <dbReference type="ARBA" id="ARBA00004651"/>
    </source>
</evidence>
<dbReference type="InterPro" id="IPR001638">
    <property type="entry name" value="Solute-binding_3/MltF_N"/>
</dbReference>
<evidence type="ECO:0000256" key="8">
    <source>
        <dbReference type="SAM" id="Phobius"/>
    </source>
</evidence>
<dbReference type="EMBL" id="LNQE01000288">
    <property type="protein sequence ID" value="KUG27795.1"/>
    <property type="molecule type" value="Genomic_DNA"/>
</dbReference>
<evidence type="ECO:0000256" key="4">
    <source>
        <dbReference type="ARBA" id="ARBA00022692"/>
    </source>
</evidence>
<keyword evidence="4 8" id="KW-0812">Transmembrane</keyword>
<feature type="transmembrane region" description="Helical" evidence="8">
    <location>
        <begin position="664"/>
        <end position="693"/>
    </location>
</feature>
<feature type="transmembrane region" description="Helical" evidence="8">
    <location>
        <begin position="627"/>
        <end position="652"/>
    </location>
</feature>
<feature type="transmembrane region" description="Helical" evidence="8">
    <location>
        <begin position="484"/>
        <end position="500"/>
    </location>
</feature>
<dbReference type="Gene3D" id="1.10.3860.10">
    <property type="entry name" value="Sodium:dicarboxylate symporter"/>
    <property type="match status" value="1"/>
</dbReference>
<dbReference type="AlphaFoldDB" id="A0A0W8G5L9"/>
<proteinExistence type="predicted"/>
<evidence type="ECO:0000256" key="3">
    <source>
        <dbReference type="ARBA" id="ARBA00022475"/>
    </source>
</evidence>
<reference evidence="10" key="1">
    <citation type="journal article" date="2015" name="Proc. Natl. Acad. Sci. U.S.A.">
        <title>Networks of energetic and metabolic interactions define dynamics in microbial communities.</title>
        <authorList>
            <person name="Embree M."/>
            <person name="Liu J.K."/>
            <person name="Al-Bassam M.M."/>
            <person name="Zengler K."/>
        </authorList>
    </citation>
    <scope>NUCLEOTIDE SEQUENCE</scope>
</reference>
<dbReference type="SUPFAM" id="SSF118215">
    <property type="entry name" value="Proton glutamate symport protein"/>
    <property type="match status" value="1"/>
</dbReference>
<keyword evidence="3" id="KW-1003">Cell membrane</keyword>
<dbReference type="PANTHER" id="PTHR42865:SF7">
    <property type="entry name" value="PROTON_GLUTAMATE-ASPARTATE SYMPORTER"/>
    <property type="match status" value="1"/>
</dbReference>
<dbReference type="InterPro" id="IPR018313">
    <property type="entry name" value="SBP_3_CS"/>
</dbReference>
<feature type="transmembrane region" description="Helical" evidence="8">
    <location>
        <begin position="406"/>
        <end position="427"/>
    </location>
</feature>
<feature type="domain" description="Solute-binding protein family 3/N-terminal" evidence="9">
    <location>
        <begin position="43"/>
        <end position="283"/>
    </location>
</feature>
<name>A0A0W8G5L9_9ZZZZ</name>
<evidence type="ECO:0000259" key="9">
    <source>
        <dbReference type="SMART" id="SM00062"/>
    </source>
</evidence>
<dbReference type="CDD" id="cd13530">
    <property type="entry name" value="PBP2_peptides_like"/>
    <property type="match status" value="1"/>
</dbReference>
<dbReference type="InterPro" id="IPR001991">
    <property type="entry name" value="Na-dicarboxylate_symporter"/>
</dbReference>
<organism evidence="10">
    <name type="scientific">hydrocarbon metagenome</name>
    <dbReference type="NCBI Taxonomy" id="938273"/>
    <lineage>
        <taxon>unclassified sequences</taxon>
        <taxon>metagenomes</taxon>
        <taxon>ecological metagenomes</taxon>
    </lineage>
</organism>
<evidence type="ECO:0000256" key="6">
    <source>
        <dbReference type="ARBA" id="ARBA00022989"/>
    </source>
</evidence>
<feature type="transmembrane region" description="Helical" evidence="8">
    <location>
        <begin position="339"/>
        <end position="361"/>
    </location>
</feature>
<feature type="transmembrane region" description="Helical" evidence="8">
    <location>
        <begin position="549"/>
        <end position="575"/>
    </location>
</feature>